<evidence type="ECO:0000313" key="3">
    <source>
        <dbReference type="Proteomes" id="UP001431449"/>
    </source>
</evidence>
<proteinExistence type="predicted"/>
<comment type="caution">
    <text evidence="2">The sequence shown here is derived from an EMBL/GenBank/DDBJ whole genome shotgun (WGS) entry which is preliminary data.</text>
</comment>
<name>A0ABT0GF63_9GAMM</name>
<dbReference type="EMBL" id="JALNMH010000003">
    <property type="protein sequence ID" value="MCK7593068.1"/>
    <property type="molecule type" value="Genomic_DNA"/>
</dbReference>
<keyword evidence="3" id="KW-1185">Reference proteome</keyword>
<evidence type="ECO:0000256" key="1">
    <source>
        <dbReference type="SAM" id="SignalP"/>
    </source>
</evidence>
<organism evidence="2 3">
    <name type="scientific">Pseudomarimonas salicorniae</name>
    <dbReference type="NCBI Taxonomy" id="2933270"/>
    <lineage>
        <taxon>Bacteria</taxon>
        <taxon>Pseudomonadati</taxon>
        <taxon>Pseudomonadota</taxon>
        <taxon>Gammaproteobacteria</taxon>
        <taxon>Lysobacterales</taxon>
        <taxon>Lysobacteraceae</taxon>
        <taxon>Pseudomarimonas</taxon>
    </lineage>
</organism>
<dbReference type="Proteomes" id="UP001431449">
    <property type="component" value="Unassembled WGS sequence"/>
</dbReference>
<feature type="signal peptide" evidence="1">
    <location>
        <begin position="1"/>
        <end position="23"/>
    </location>
</feature>
<evidence type="ECO:0000313" key="2">
    <source>
        <dbReference type="EMBL" id="MCK7593068.1"/>
    </source>
</evidence>
<accession>A0ABT0GF63</accession>
<reference evidence="2" key="1">
    <citation type="submission" date="2022-04" db="EMBL/GenBank/DDBJ databases">
        <title>Lysobacter sp. CAU 1642 isolated from sea sand.</title>
        <authorList>
            <person name="Kim W."/>
        </authorList>
    </citation>
    <scope>NUCLEOTIDE SEQUENCE</scope>
    <source>
        <strain evidence="2">CAU 1642</strain>
    </source>
</reference>
<sequence>MNMLIRLLLGALLVSASPMPAQAGDSAGSAFTYQGSLEVDGIAAEGRYEFEFELFNAPSGPSALGAPLTRNVAVERGVFVATLDFGDAPFSGSAVWLEVRLRPEGSTDPFETLLPRQAITAVPYAIHAQYISANAVTGGEIADGSIGAADIDPSAVQRRISAACPAGQAIGAVDQNGSVSCLPAGEDDDWLPLDDGTGRLQASQGIRVQPSSPTPFPFTVRHDSAPATPTAALTESEPGDAARLNFYNDSDQSRFWTVEGLIAGSVTDDRWSVRNSATGGSGAEILSVDGEGRVGVMAPEPLAALHVRSASQFGPDVGEGRGDLYIGDGTVGLSMGVALGGGGRGTSRLWTNTQGAIVLGNTSQDVMSVGFNGDRVGIGVNLPMERLHVAGGNVRIDTLAHVGASSRVVVADGNGVLATEAPQIRRKILSSRSFHPNQSDYVFIKYASSISGGSGPATFNALLELPRGARLISMEVNYYDDDGANDLSIQLNRYDPDGSFITLASFLSSGNSPENRQQLVELSPAVEIDNDAYTYQVFAGADLWEMIRLRNVVITYEH</sequence>
<keyword evidence="1" id="KW-0732">Signal</keyword>
<protein>
    <submittedName>
        <fullName evidence="2">Uncharacterized protein</fullName>
    </submittedName>
</protein>
<dbReference type="RefSeq" id="WP_248206062.1">
    <property type="nucleotide sequence ID" value="NZ_JALNMH010000003.1"/>
</dbReference>
<gene>
    <name evidence="2" type="ORF">M0G41_05210</name>
</gene>
<feature type="chain" id="PRO_5046113596" evidence="1">
    <location>
        <begin position="24"/>
        <end position="558"/>
    </location>
</feature>